<feature type="compositionally biased region" description="Low complexity" evidence="3">
    <location>
        <begin position="75"/>
        <end position="93"/>
    </location>
</feature>
<name>D7FTM8_ECTSI</name>
<dbReference type="eggNOG" id="KOG4197">
    <property type="taxonomic scope" value="Eukaryota"/>
</dbReference>
<accession>D7FTM8</accession>
<dbReference type="PROSITE" id="PS50106">
    <property type="entry name" value="PDZ"/>
    <property type="match status" value="2"/>
</dbReference>
<organism evidence="5 6">
    <name type="scientific">Ectocarpus siliculosus</name>
    <name type="common">Brown alga</name>
    <name type="synonym">Conferva siliculosa</name>
    <dbReference type="NCBI Taxonomy" id="2880"/>
    <lineage>
        <taxon>Eukaryota</taxon>
        <taxon>Sar</taxon>
        <taxon>Stramenopiles</taxon>
        <taxon>Ochrophyta</taxon>
        <taxon>PX clade</taxon>
        <taxon>Phaeophyceae</taxon>
        <taxon>Ectocarpales</taxon>
        <taxon>Ectocarpaceae</taxon>
        <taxon>Ectocarpus</taxon>
    </lineage>
</organism>
<evidence type="ECO:0000313" key="5">
    <source>
        <dbReference type="EMBL" id="CBJ31419.1"/>
    </source>
</evidence>
<dbReference type="Pfam" id="PF13041">
    <property type="entry name" value="PPR_2"/>
    <property type="match status" value="3"/>
</dbReference>
<feature type="domain" description="PDZ" evidence="4">
    <location>
        <begin position="277"/>
        <end position="332"/>
    </location>
</feature>
<evidence type="ECO:0000313" key="6">
    <source>
        <dbReference type="Proteomes" id="UP000002630"/>
    </source>
</evidence>
<feature type="repeat" description="PPR" evidence="2">
    <location>
        <begin position="940"/>
        <end position="974"/>
    </location>
</feature>
<gene>
    <name evidence="5" type="ORF">Esi_0252_0034</name>
</gene>
<feature type="region of interest" description="Disordered" evidence="3">
    <location>
        <begin position="1"/>
        <end position="55"/>
    </location>
</feature>
<dbReference type="SUPFAM" id="SSF50156">
    <property type="entry name" value="PDZ domain-like"/>
    <property type="match status" value="2"/>
</dbReference>
<dbReference type="InterPro" id="IPR036034">
    <property type="entry name" value="PDZ_sf"/>
</dbReference>
<dbReference type="Gene3D" id="1.25.40.10">
    <property type="entry name" value="Tetratricopeptide repeat domain"/>
    <property type="match status" value="3"/>
</dbReference>
<dbReference type="PANTHER" id="PTHR47942">
    <property type="entry name" value="TETRATRICOPEPTIDE REPEAT (TPR)-LIKE SUPERFAMILY PROTEIN-RELATED"/>
    <property type="match status" value="1"/>
</dbReference>
<dbReference type="EMBL" id="FN648434">
    <property type="protein sequence ID" value="CBJ31419.1"/>
    <property type="molecule type" value="Genomic_DNA"/>
</dbReference>
<dbReference type="AlphaFoldDB" id="D7FTM8"/>
<dbReference type="InterPro" id="IPR001478">
    <property type="entry name" value="PDZ"/>
</dbReference>
<evidence type="ECO:0000256" key="1">
    <source>
        <dbReference type="ARBA" id="ARBA00022737"/>
    </source>
</evidence>
<keyword evidence="1" id="KW-0677">Repeat</keyword>
<dbReference type="STRING" id="2880.D7FTM8"/>
<evidence type="ECO:0000256" key="2">
    <source>
        <dbReference type="PROSITE-ProRule" id="PRU00708"/>
    </source>
</evidence>
<dbReference type="OrthoDB" id="185373at2759"/>
<feature type="compositionally biased region" description="Basic and acidic residues" evidence="3">
    <location>
        <begin position="26"/>
        <end position="36"/>
    </location>
</feature>
<dbReference type="InParanoid" id="D7FTM8"/>
<feature type="repeat" description="PPR" evidence="2">
    <location>
        <begin position="867"/>
        <end position="901"/>
    </location>
</feature>
<protein>
    <recommendedName>
        <fullName evidence="4">PDZ domain-containing protein</fullName>
    </recommendedName>
</protein>
<feature type="repeat" description="PPR" evidence="2">
    <location>
        <begin position="1011"/>
        <end position="1045"/>
    </location>
</feature>
<keyword evidence="6" id="KW-1185">Reference proteome</keyword>
<feature type="repeat" description="PPR" evidence="2">
    <location>
        <begin position="795"/>
        <end position="829"/>
    </location>
</feature>
<dbReference type="InterPro" id="IPR002885">
    <property type="entry name" value="PPR_rpt"/>
</dbReference>
<evidence type="ECO:0000256" key="3">
    <source>
        <dbReference type="SAM" id="MobiDB-lite"/>
    </source>
</evidence>
<dbReference type="PANTHER" id="PTHR47942:SF63">
    <property type="entry name" value="PENTATRICOPEPTIDE REPEAT-CONTAINING PROTEIN"/>
    <property type="match status" value="1"/>
</dbReference>
<dbReference type="InterPro" id="IPR051222">
    <property type="entry name" value="PPR/CCM1_RNA-binding"/>
</dbReference>
<dbReference type="InterPro" id="IPR011990">
    <property type="entry name" value="TPR-like_helical_dom_sf"/>
</dbReference>
<feature type="region of interest" description="Disordered" evidence="3">
    <location>
        <begin position="75"/>
        <end position="101"/>
    </location>
</feature>
<dbReference type="NCBIfam" id="TIGR00756">
    <property type="entry name" value="PPR"/>
    <property type="match status" value="4"/>
</dbReference>
<dbReference type="Gene3D" id="2.30.42.10">
    <property type="match status" value="2"/>
</dbReference>
<proteinExistence type="predicted"/>
<sequence length="1263" mass="133688">MMSATSPVGCCCCPTKVERRRRPRRRDQDEAQREKSSSASRSVTRGSRRRRQGSGLATTVLFASSTAAASAAAATAASSSRDIPSSRMASRSASLHRHHRREAAFASPAGIAEPIGRWAAAGCRRLASDMTQHGAAAVTAGVRSRATRFLLRGGLRDRSGDADGGDSSSTAAASSRLRMIAGGFSGDFMPQDESWKRGSKAARQEHDERTGGGGGGDGTPLASSQSDIGAHSDPAASEEDEVYSWAPKQNGQGSWDGGGGAAAATLRRREDTAPVWRVDLKRGVYTGDVKVKQPLGLDLAECSGGVCVSRVRAGCSAERQGVRAGDRIVATSATLGDVLWEKNTVDGILSAVGTRLVFSNTVTLRVERALDAQQLAAARFRESVTQTYEVTLQRPPGLILEQVWDPAGSGQADSVVVAGIVPGSPAESSGAVECGDTVVAVSSSIGNIMWPYRQLEGALSAIERHIGSTINIRFQRTVQMGAWKDPSNTDTDRTIDSTLKVFRERDVAAATSTGAGPLAAAAAAAKNAGFDVDGGRRVSRGSAAVAVGTSAGAAGGGGAVGALSAQDDEARTIVLERCGALARSYGAKRQAIAVDNLLASMVKAGVQMNARFLNNALMAYLSCEEPQKAVDTFHAVTGIIWPDLPPWPDATSGKGRARARQQKKAAAAAAAAGAAGATGATADGVTSDTDTAEEEAAAAAAAADQFPEDFRLLRAGPSTADAEALEASSWEGTGGQRFLQMRAVAEQVEGGGSVTPAALRAVAVGLDTAAAAAAAGGGPLKRPALGEYVGGCRPNGMLVATVVKAHGRRRRLDDACRVVLRMVDWGIKPDVAVFNSLAAAAVWNGRMDLALQVVLGGMMQAWGVSPNQLSYNTIMDAYAREGNVENVVKIYNFMQGEGIAPDVVTTTIVVKAQVGSGDVDAGARTLIEMMKVSNLRDKLDAFPFNTIIKGLMKTLEWEKAMDLFRGMRYHNVKPNLLTFNTLMAGLNKAHVPAVTLELYDEMMEVGGMAPDVYTYSSLVTAYARLGDVENAVKTLSDMSKSGVKPNRFTLSSVMQACIKGGQPKTAFQVHRQLTKNGAVPTDEVIATLLVQAHAMMGDFDEAFHSIAAMGKSGQDNKIAFNHLIKECVLAGEFDKASQAITRMVHQGKRGRGIRFDYNTFNAVSEVPRGYDGTEVAAWPRLTFLMKTKDIVLEKKWEYSSTLYLAILYECMARQDYAMADMVVEERKAGLVHVHPANRREVAEVEEKISFKLNLRPSETVWIS</sequence>
<reference evidence="5 6" key="1">
    <citation type="journal article" date="2010" name="Nature">
        <title>The Ectocarpus genome and the independent evolution of multicellularity in brown algae.</title>
        <authorList>
            <person name="Cock J.M."/>
            <person name="Sterck L."/>
            <person name="Rouze P."/>
            <person name="Scornet D."/>
            <person name="Allen A.E."/>
            <person name="Amoutzias G."/>
            <person name="Anthouard V."/>
            <person name="Artiguenave F."/>
            <person name="Aury J.M."/>
            <person name="Badger J.H."/>
            <person name="Beszteri B."/>
            <person name="Billiau K."/>
            <person name="Bonnet E."/>
            <person name="Bothwell J.H."/>
            <person name="Bowler C."/>
            <person name="Boyen C."/>
            <person name="Brownlee C."/>
            <person name="Carrano C.J."/>
            <person name="Charrier B."/>
            <person name="Cho G.Y."/>
            <person name="Coelho S.M."/>
            <person name="Collen J."/>
            <person name="Corre E."/>
            <person name="Da Silva C."/>
            <person name="Delage L."/>
            <person name="Delaroque N."/>
            <person name="Dittami S.M."/>
            <person name="Doulbeau S."/>
            <person name="Elias M."/>
            <person name="Farnham G."/>
            <person name="Gachon C.M."/>
            <person name="Gschloessl B."/>
            <person name="Heesch S."/>
            <person name="Jabbari K."/>
            <person name="Jubin C."/>
            <person name="Kawai H."/>
            <person name="Kimura K."/>
            <person name="Kloareg B."/>
            <person name="Kupper F.C."/>
            <person name="Lang D."/>
            <person name="Le Bail A."/>
            <person name="Leblanc C."/>
            <person name="Lerouge P."/>
            <person name="Lohr M."/>
            <person name="Lopez P.J."/>
            <person name="Martens C."/>
            <person name="Maumus F."/>
            <person name="Michel G."/>
            <person name="Miranda-Saavedra D."/>
            <person name="Morales J."/>
            <person name="Moreau H."/>
            <person name="Motomura T."/>
            <person name="Nagasato C."/>
            <person name="Napoli C.A."/>
            <person name="Nelson D.R."/>
            <person name="Nyvall-Collen P."/>
            <person name="Peters A.F."/>
            <person name="Pommier C."/>
            <person name="Potin P."/>
            <person name="Poulain J."/>
            <person name="Quesneville H."/>
            <person name="Read B."/>
            <person name="Rensing S.A."/>
            <person name="Ritter A."/>
            <person name="Rousvoal S."/>
            <person name="Samanta M."/>
            <person name="Samson G."/>
            <person name="Schroeder D.C."/>
            <person name="Segurens B."/>
            <person name="Strittmatter M."/>
            <person name="Tonon T."/>
            <person name="Tregear J.W."/>
            <person name="Valentin K."/>
            <person name="von Dassow P."/>
            <person name="Yamagishi T."/>
            <person name="Van de Peer Y."/>
            <person name="Wincker P."/>
        </authorList>
    </citation>
    <scope>NUCLEOTIDE SEQUENCE [LARGE SCALE GENOMIC DNA]</scope>
    <source>
        <strain evidence="6">Ec32 / CCAP1310/4</strain>
    </source>
</reference>
<evidence type="ECO:0000259" key="4">
    <source>
        <dbReference type="PROSITE" id="PS50106"/>
    </source>
</evidence>
<feature type="domain" description="PDZ" evidence="4">
    <location>
        <begin position="389"/>
        <end position="443"/>
    </location>
</feature>
<dbReference type="PROSITE" id="PS51375">
    <property type="entry name" value="PPR"/>
    <property type="match status" value="5"/>
</dbReference>
<dbReference type="EMBL" id="FN649741">
    <property type="protein sequence ID" value="CBJ31419.1"/>
    <property type="molecule type" value="Genomic_DNA"/>
</dbReference>
<feature type="repeat" description="PPR" evidence="2">
    <location>
        <begin position="1046"/>
        <end position="1080"/>
    </location>
</feature>
<feature type="region of interest" description="Disordered" evidence="3">
    <location>
        <begin position="182"/>
        <end position="268"/>
    </location>
</feature>
<dbReference type="Proteomes" id="UP000002630">
    <property type="component" value="Linkage Group LG16"/>
</dbReference>